<comment type="caution">
    <text evidence="1">The sequence shown here is derived from an EMBL/GenBank/DDBJ whole genome shotgun (WGS) entry which is preliminary data.</text>
</comment>
<accession>A0AAW1V1N4</accession>
<evidence type="ECO:0000313" key="2">
    <source>
        <dbReference type="Proteomes" id="UP001431783"/>
    </source>
</evidence>
<sequence length="144" mass="16049">MDSVDDNLPLTEIQANNTDMVKILPVSTKLRGKNGFMWSGKKGSIRCTPKGNLAFHLTGKQKRGFGEADKEIPTSRREYLNKLSLELVKPHMISRLEAPTLKRQLRETICSVLKISAPEEGATRPQATVGRCALCLRKKTVSQE</sequence>
<organism evidence="1 2">
    <name type="scientific">Henosepilachna vigintioctopunctata</name>
    <dbReference type="NCBI Taxonomy" id="420089"/>
    <lineage>
        <taxon>Eukaryota</taxon>
        <taxon>Metazoa</taxon>
        <taxon>Ecdysozoa</taxon>
        <taxon>Arthropoda</taxon>
        <taxon>Hexapoda</taxon>
        <taxon>Insecta</taxon>
        <taxon>Pterygota</taxon>
        <taxon>Neoptera</taxon>
        <taxon>Endopterygota</taxon>
        <taxon>Coleoptera</taxon>
        <taxon>Polyphaga</taxon>
        <taxon>Cucujiformia</taxon>
        <taxon>Coccinelloidea</taxon>
        <taxon>Coccinellidae</taxon>
        <taxon>Epilachninae</taxon>
        <taxon>Epilachnini</taxon>
        <taxon>Henosepilachna</taxon>
    </lineage>
</organism>
<dbReference type="Proteomes" id="UP001431783">
    <property type="component" value="Unassembled WGS sequence"/>
</dbReference>
<dbReference type="EMBL" id="JARQZJ010000098">
    <property type="protein sequence ID" value="KAK9885991.1"/>
    <property type="molecule type" value="Genomic_DNA"/>
</dbReference>
<reference evidence="1 2" key="1">
    <citation type="submission" date="2023-03" db="EMBL/GenBank/DDBJ databases">
        <title>Genome insight into feeding habits of ladybird beetles.</title>
        <authorList>
            <person name="Li H.-S."/>
            <person name="Huang Y.-H."/>
            <person name="Pang H."/>
        </authorList>
    </citation>
    <scope>NUCLEOTIDE SEQUENCE [LARGE SCALE GENOMIC DNA]</scope>
    <source>
        <strain evidence="1">SYSU_2023b</strain>
        <tissue evidence="1">Whole body</tissue>
    </source>
</reference>
<protein>
    <submittedName>
        <fullName evidence="1">Uncharacterized protein</fullName>
    </submittedName>
</protein>
<gene>
    <name evidence="1" type="ORF">WA026_014777</name>
</gene>
<dbReference type="AlphaFoldDB" id="A0AAW1V1N4"/>
<keyword evidence="2" id="KW-1185">Reference proteome</keyword>
<evidence type="ECO:0000313" key="1">
    <source>
        <dbReference type="EMBL" id="KAK9885991.1"/>
    </source>
</evidence>
<proteinExistence type="predicted"/>
<name>A0AAW1V1N4_9CUCU</name>